<protein>
    <submittedName>
        <fullName evidence="1">Histidine kinase</fullName>
    </submittedName>
</protein>
<organism evidence="1 2">
    <name type="scientific">Abeliophyllum distichum</name>
    <dbReference type="NCBI Taxonomy" id="126358"/>
    <lineage>
        <taxon>Eukaryota</taxon>
        <taxon>Viridiplantae</taxon>
        <taxon>Streptophyta</taxon>
        <taxon>Embryophyta</taxon>
        <taxon>Tracheophyta</taxon>
        <taxon>Spermatophyta</taxon>
        <taxon>Magnoliopsida</taxon>
        <taxon>eudicotyledons</taxon>
        <taxon>Gunneridae</taxon>
        <taxon>Pentapetalae</taxon>
        <taxon>asterids</taxon>
        <taxon>lamiids</taxon>
        <taxon>Lamiales</taxon>
        <taxon>Oleaceae</taxon>
        <taxon>Forsythieae</taxon>
        <taxon>Abeliophyllum</taxon>
    </lineage>
</organism>
<dbReference type="GO" id="GO:0016301">
    <property type="term" value="F:kinase activity"/>
    <property type="evidence" value="ECO:0007669"/>
    <property type="project" value="UniProtKB-KW"/>
</dbReference>
<comment type="caution">
    <text evidence="1">The sequence shown here is derived from an EMBL/GenBank/DDBJ whole genome shotgun (WGS) entry which is preliminary data.</text>
</comment>
<dbReference type="PANTHER" id="PTHR32387:SF0">
    <property type="entry name" value="PROTEIN NO VEIN"/>
    <property type="match status" value="1"/>
</dbReference>
<reference evidence="2" key="1">
    <citation type="submission" date="2024-07" db="EMBL/GenBank/DDBJ databases">
        <title>Two chromosome-level genome assemblies of Korean endemic species Abeliophyllum distichum and Forsythia ovata (Oleaceae).</title>
        <authorList>
            <person name="Jang H."/>
        </authorList>
    </citation>
    <scope>NUCLEOTIDE SEQUENCE [LARGE SCALE GENOMIC DNA]</scope>
</reference>
<dbReference type="AlphaFoldDB" id="A0ABD1RC38"/>
<evidence type="ECO:0000313" key="1">
    <source>
        <dbReference type="EMBL" id="KAL2485987.1"/>
    </source>
</evidence>
<dbReference type="InterPro" id="IPR052957">
    <property type="entry name" value="Auxin_embryo_med"/>
</dbReference>
<dbReference type="EMBL" id="JBFOLK010000009">
    <property type="protein sequence ID" value="KAL2485987.1"/>
    <property type="molecule type" value="Genomic_DNA"/>
</dbReference>
<proteinExistence type="predicted"/>
<keyword evidence="2" id="KW-1185">Reference proteome</keyword>
<sequence length="102" mass="11752">MLNGDMLSTGSVVIDWESEELVHLLEQLSSKGDREKCSYLLEILNTLWDTCFSDKVTGYCCDVSGERKPFKSSLISMLHNFRWINSSIDNELQFPQRCLSRL</sequence>
<name>A0ABD1RC38_9LAMI</name>
<keyword evidence="1" id="KW-0808">Transferase</keyword>
<evidence type="ECO:0000313" key="2">
    <source>
        <dbReference type="Proteomes" id="UP001604336"/>
    </source>
</evidence>
<keyword evidence="1" id="KW-0418">Kinase</keyword>
<gene>
    <name evidence="1" type="ORF">Adt_30743</name>
</gene>
<accession>A0ABD1RC38</accession>
<dbReference type="Proteomes" id="UP001604336">
    <property type="component" value="Unassembled WGS sequence"/>
</dbReference>
<dbReference type="PANTHER" id="PTHR32387">
    <property type="entry name" value="WU:FJ29H11"/>
    <property type="match status" value="1"/>
</dbReference>